<gene>
    <name evidence="4" type="ORF">SAMN05421879_103288</name>
</gene>
<evidence type="ECO:0000256" key="1">
    <source>
        <dbReference type="ARBA" id="ARBA00022676"/>
    </source>
</evidence>
<dbReference type="GO" id="GO:0016757">
    <property type="term" value="F:glycosyltransferase activity"/>
    <property type="evidence" value="ECO:0007669"/>
    <property type="project" value="UniProtKB-KW"/>
</dbReference>
<keyword evidence="1" id="KW-0328">Glycosyltransferase</keyword>
<dbReference type="PANTHER" id="PTHR12526:SF636">
    <property type="entry name" value="BLL3647 PROTEIN"/>
    <property type="match status" value="1"/>
</dbReference>
<evidence type="ECO:0000313" key="5">
    <source>
        <dbReference type="Proteomes" id="UP000219688"/>
    </source>
</evidence>
<proteinExistence type="predicted"/>
<dbReference type="Pfam" id="PF13579">
    <property type="entry name" value="Glyco_trans_4_4"/>
    <property type="match status" value="1"/>
</dbReference>
<dbReference type="Proteomes" id="UP000219688">
    <property type="component" value="Unassembled WGS sequence"/>
</dbReference>
<evidence type="ECO:0000313" key="4">
    <source>
        <dbReference type="EMBL" id="SOC54658.1"/>
    </source>
</evidence>
<dbReference type="Gene3D" id="3.40.50.2000">
    <property type="entry name" value="Glycogen Phosphorylase B"/>
    <property type="match status" value="2"/>
</dbReference>
<keyword evidence="2 4" id="KW-0808">Transferase</keyword>
<dbReference type="PANTHER" id="PTHR12526">
    <property type="entry name" value="GLYCOSYLTRANSFERASE"/>
    <property type="match status" value="1"/>
</dbReference>
<accession>A0A285VM78</accession>
<dbReference type="InterPro" id="IPR028098">
    <property type="entry name" value="Glyco_trans_4-like_N"/>
</dbReference>
<feature type="domain" description="Glycosyltransferase subfamily 4-like N-terminal" evidence="3">
    <location>
        <begin position="12"/>
        <end position="168"/>
    </location>
</feature>
<sequence>MRVLLVTGLVAGGVGRHVEMLVRGLRARGHQVVVACPAAVSSRFDLGRTVALPVGSRPNPVRDVPALRTLRPLVAGADVVHAHGLRAGALAVLARGVAARRPTPARRRPRLVVTSHNAPPQGRAARAVYVAMERLVARGADLVLGVSPDLVERSARAGAVRTGQAVVPAAWAAPVDRTAARSALGAELGLPDQARVVLVVGRLAPQKGLETAVAAHAALVEVHDPGASPVEDAHLVIVGEGPERSWLADLAARPGSGVHLLGHRPDVPALLAAADVVLSTARWEGQPVWLQEALQQGAAIVATDVGGTAAVVGDAALLVRGGHAGTTDAVVPEDVAVALRRVLRDDAFRDALRGRALARAAELPTEDDALGAALAAYLGPG</sequence>
<evidence type="ECO:0000256" key="2">
    <source>
        <dbReference type="ARBA" id="ARBA00022679"/>
    </source>
</evidence>
<dbReference type="CDD" id="cd03801">
    <property type="entry name" value="GT4_PimA-like"/>
    <property type="match status" value="1"/>
</dbReference>
<keyword evidence="5" id="KW-1185">Reference proteome</keyword>
<dbReference type="SUPFAM" id="SSF53756">
    <property type="entry name" value="UDP-Glycosyltransferase/glycogen phosphorylase"/>
    <property type="match status" value="1"/>
</dbReference>
<organism evidence="4 5">
    <name type="scientific">Ornithinimicrobium cerasi</name>
    <dbReference type="NCBI Taxonomy" id="2248773"/>
    <lineage>
        <taxon>Bacteria</taxon>
        <taxon>Bacillati</taxon>
        <taxon>Actinomycetota</taxon>
        <taxon>Actinomycetes</taxon>
        <taxon>Micrococcales</taxon>
        <taxon>Ornithinimicrobiaceae</taxon>
        <taxon>Ornithinimicrobium</taxon>
    </lineage>
</organism>
<reference evidence="5" key="1">
    <citation type="submission" date="2017-08" db="EMBL/GenBank/DDBJ databases">
        <authorList>
            <person name="Varghese N."/>
            <person name="Submissions S."/>
        </authorList>
    </citation>
    <scope>NUCLEOTIDE SEQUENCE [LARGE SCALE GENOMIC DNA]</scope>
    <source>
        <strain evidence="5">USBA17B2</strain>
    </source>
</reference>
<dbReference type="Pfam" id="PF13692">
    <property type="entry name" value="Glyco_trans_1_4"/>
    <property type="match status" value="1"/>
</dbReference>
<evidence type="ECO:0000259" key="3">
    <source>
        <dbReference type="Pfam" id="PF13579"/>
    </source>
</evidence>
<dbReference type="AlphaFoldDB" id="A0A285VM78"/>
<name>A0A285VM78_9MICO</name>
<dbReference type="EMBL" id="OBQK01000003">
    <property type="protein sequence ID" value="SOC54658.1"/>
    <property type="molecule type" value="Genomic_DNA"/>
</dbReference>
<protein>
    <submittedName>
        <fullName evidence="4">Glycosyltransferase involved in cell wall bisynthesis</fullName>
    </submittedName>
</protein>